<reference evidence="5" key="1">
    <citation type="submission" date="2016-10" db="EMBL/GenBank/DDBJ databases">
        <authorList>
            <person name="Varghese N."/>
            <person name="Submissions S."/>
        </authorList>
    </citation>
    <scope>NUCLEOTIDE SEQUENCE [LARGE SCALE GENOMIC DNA]</scope>
    <source>
        <strain evidence="5">DSM 26894</strain>
    </source>
</reference>
<keyword evidence="1" id="KW-0560">Oxidoreductase</keyword>
<evidence type="ECO:0000259" key="3">
    <source>
        <dbReference type="Pfam" id="PF02826"/>
    </source>
</evidence>
<dbReference type="AlphaFoldDB" id="A0A1I6W391"/>
<keyword evidence="5" id="KW-1185">Reference proteome</keyword>
<feature type="domain" description="D-isomer specific 2-hydroxyacid dehydrogenase NAD-binding" evidence="3">
    <location>
        <begin position="105"/>
        <end position="278"/>
    </location>
</feature>
<evidence type="ECO:0000313" key="5">
    <source>
        <dbReference type="Proteomes" id="UP000199392"/>
    </source>
</evidence>
<dbReference type="InterPro" id="IPR036291">
    <property type="entry name" value="NAD(P)-bd_dom_sf"/>
</dbReference>
<protein>
    <submittedName>
        <fullName evidence="4">Glyoxylate/hydroxypyruvate reductase A</fullName>
    </submittedName>
</protein>
<dbReference type="RefSeq" id="WP_092429748.1">
    <property type="nucleotide sequence ID" value="NZ_FNCL01000015.1"/>
</dbReference>
<name>A0A1I6W391_9RHOB</name>
<evidence type="ECO:0000256" key="1">
    <source>
        <dbReference type="ARBA" id="ARBA00023002"/>
    </source>
</evidence>
<dbReference type="InterPro" id="IPR006140">
    <property type="entry name" value="D-isomer_DH_NAD-bd"/>
</dbReference>
<dbReference type="PANTHER" id="PTHR43333">
    <property type="entry name" value="2-HACID_DH_C DOMAIN-CONTAINING PROTEIN"/>
    <property type="match status" value="1"/>
</dbReference>
<dbReference type="Gene3D" id="3.40.50.720">
    <property type="entry name" value="NAD(P)-binding Rossmann-like Domain"/>
    <property type="match status" value="2"/>
</dbReference>
<organism evidence="4 5">
    <name type="scientific">Alloyangia pacifica</name>
    <dbReference type="NCBI Taxonomy" id="311180"/>
    <lineage>
        <taxon>Bacteria</taxon>
        <taxon>Pseudomonadati</taxon>
        <taxon>Pseudomonadota</taxon>
        <taxon>Alphaproteobacteria</taxon>
        <taxon>Rhodobacterales</taxon>
        <taxon>Roseobacteraceae</taxon>
        <taxon>Alloyangia</taxon>
    </lineage>
</organism>
<dbReference type="GO" id="GO:0051287">
    <property type="term" value="F:NAD binding"/>
    <property type="evidence" value="ECO:0007669"/>
    <property type="project" value="InterPro"/>
</dbReference>
<evidence type="ECO:0000313" key="4">
    <source>
        <dbReference type="EMBL" id="SFT20453.1"/>
    </source>
</evidence>
<sequence length="297" mass="32150">MRGVITTTGGVDLWPHFNGVFAEDAPELTVMQREDVSDPAQVDFVFTFIPPDDLFEGMTGLKAIFSAGAGTDAIMACPSRPAHVPVYRVEDADQALQMAGFAAFHVLWHHRDMGRYVAQQARGEWQRTVTGLSPSYRRVGVLGFGHMGRAIAKGLMGLGYPVAGYSRRAPDPAEPGVEHFHGDGLDVFLARTDILVNVLPLTGATRGLINAGFLSKLPQGAALVQMGRGGQVVEGDLIAQLDSGHLSGASMDVFETEPLPQDHPLWSHPKVLITPHVASIPERRFVVRAIRERLSSL</sequence>
<dbReference type="Proteomes" id="UP000199392">
    <property type="component" value="Unassembled WGS sequence"/>
</dbReference>
<gene>
    <name evidence="4" type="ORF">SAMN04488050_114125</name>
</gene>
<dbReference type="SUPFAM" id="SSF51735">
    <property type="entry name" value="NAD(P)-binding Rossmann-fold domains"/>
    <property type="match status" value="1"/>
</dbReference>
<dbReference type="EMBL" id="FOZW01000014">
    <property type="protein sequence ID" value="SFT20453.1"/>
    <property type="molecule type" value="Genomic_DNA"/>
</dbReference>
<dbReference type="PANTHER" id="PTHR43333:SF1">
    <property type="entry name" value="D-ISOMER SPECIFIC 2-HYDROXYACID DEHYDROGENASE NAD-BINDING DOMAIN-CONTAINING PROTEIN"/>
    <property type="match status" value="1"/>
</dbReference>
<evidence type="ECO:0000256" key="2">
    <source>
        <dbReference type="ARBA" id="ARBA00023027"/>
    </source>
</evidence>
<dbReference type="OrthoDB" id="9787219at2"/>
<keyword evidence="4" id="KW-0670">Pyruvate</keyword>
<dbReference type="CDD" id="cd12164">
    <property type="entry name" value="GDH_like_2"/>
    <property type="match status" value="1"/>
</dbReference>
<keyword evidence="2" id="KW-0520">NAD</keyword>
<accession>A0A1I6W391</accession>
<dbReference type="Pfam" id="PF02826">
    <property type="entry name" value="2-Hacid_dh_C"/>
    <property type="match status" value="1"/>
</dbReference>
<dbReference type="GO" id="GO:0016491">
    <property type="term" value="F:oxidoreductase activity"/>
    <property type="evidence" value="ECO:0007669"/>
    <property type="project" value="UniProtKB-KW"/>
</dbReference>
<proteinExistence type="predicted"/>
<dbReference type="STRING" id="311180.SAMN04488050_114125"/>